<protein>
    <recommendedName>
        <fullName evidence="12">Reverse transcriptase</fullName>
    </recommendedName>
</protein>
<evidence type="ECO:0000256" key="3">
    <source>
        <dbReference type="ARBA" id="ARBA00022722"/>
    </source>
</evidence>
<keyword evidence="2" id="KW-0548">Nucleotidyltransferase</keyword>
<evidence type="ECO:0000256" key="4">
    <source>
        <dbReference type="ARBA" id="ARBA00022759"/>
    </source>
</evidence>
<dbReference type="InterPro" id="IPR043502">
    <property type="entry name" value="DNA/RNA_pol_sf"/>
</dbReference>
<dbReference type="SUPFAM" id="SSF56672">
    <property type="entry name" value="DNA/RNA polymerases"/>
    <property type="match status" value="1"/>
</dbReference>
<sequence>MFVIVFIDDIIISSRNEEDHAIHLRIVLQILNDKDLYVKLSKCEFWLESKAFLSHIVFGEGIIVDTQKIEAVQNWPRPTSPTDIRIFLGLAGYYRRQLKAHERNYPTHDLELATLVFALKLWSQYLYGVHVDVFTDHKSLQELEFEVDDWVYLKVSSMMGVMIFGNKGKLSPRYIGPYRISKRIDDVAYELELPQELTAVHLVFHVFMLKKCMGDPSLIIPTEYIGINDSLSYDEIPV</sequence>
<keyword evidence="4" id="KW-0255">Endonuclease</keyword>
<evidence type="ECO:0000259" key="8">
    <source>
        <dbReference type="Pfam" id="PF17917"/>
    </source>
</evidence>
<keyword evidence="5" id="KW-0378">Hydrolase</keyword>
<keyword evidence="11" id="KW-1185">Reference proteome</keyword>
<evidence type="ECO:0008006" key="12">
    <source>
        <dbReference type="Google" id="ProtNLM"/>
    </source>
</evidence>
<dbReference type="GO" id="GO:0004519">
    <property type="term" value="F:endonuclease activity"/>
    <property type="evidence" value="ECO:0007669"/>
    <property type="project" value="UniProtKB-KW"/>
</dbReference>
<dbReference type="InterPro" id="IPR056924">
    <property type="entry name" value="SH3_Tf2-1"/>
</dbReference>
<dbReference type="PANTHER" id="PTHR46148:SF56">
    <property type="entry name" value="RETROTRANSPOSON PROTEIN"/>
    <property type="match status" value="1"/>
</dbReference>
<dbReference type="Pfam" id="PF00078">
    <property type="entry name" value="RVT_1"/>
    <property type="match status" value="1"/>
</dbReference>
<keyword evidence="6" id="KW-0695">RNA-directed DNA polymerase</keyword>
<name>A0AAF0U276_SOLVR</name>
<dbReference type="InterPro" id="IPR043128">
    <property type="entry name" value="Rev_trsase/Diguanyl_cyclase"/>
</dbReference>
<evidence type="ECO:0000259" key="9">
    <source>
        <dbReference type="Pfam" id="PF24626"/>
    </source>
</evidence>
<dbReference type="InterPro" id="IPR041373">
    <property type="entry name" value="RT_RNaseH"/>
</dbReference>
<evidence type="ECO:0000256" key="1">
    <source>
        <dbReference type="ARBA" id="ARBA00022679"/>
    </source>
</evidence>
<evidence type="ECO:0000256" key="2">
    <source>
        <dbReference type="ARBA" id="ARBA00022695"/>
    </source>
</evidence>
<evidence type="ECO:0000256" key="5">
    <source>
        <dbReference type="ARBA" id="ARBA00022801"/>
    </source>
</evidence>
<accession>A0AAF0U276</accession>
<feature type="domain" description="Reverse transcriptase RNase H-like" evidence="8">
    <location>
        <begin position="92"/>
        <end position="144"/>
    </location>
</feature>
<dbReference type="Proteomes" id="UP001234989">
    <property type="component" value="Chromosome 7"/>
</dbReference>
<dbReference type="PANTHER" id="PTHR46148">
    <property type="entry name" value="CHROMO DOMAIN-CONTAINING PROTEIN"/>
    <property type="match status" value="1"/>
</dbReference>
<gene>
    <name evidence="10" type="ORF">MTR67_031305</name>
</gene>
<dbReference type="GO" id="GO:0016787">
    <property type="term" value="F:hydrolase activity"/>
    <property type="evidence" value="ECO:0007669"/>
    <property type="project" value="UniProtKB-KW"/>
</dbReference>
<keyword evidence="3" id="KW-0540">Nuclease</keyword>
<dbReference type="EMBL" id="CP133618">
    <property type="protein sequence ID" value="WMV37920.1"/>
    <property type="molecule type" value="Genomic_DNA"/>
</dbReference>
<evidence type="ECO:0000256" key="6">
    <source>
        <dbReference type="ARBA" id="ARBA00022918"/>
    </source>
</evidence>
<evidence type="ECO:0000259" key="7">
    <source>
        <dbReference type="Pfam" id="PF00078"/>
    </source>
</evidence>
<reference evidence="10" key="1">
    <citation type="submission" date="2023-08" db="EMBL/GenBank/DDBJ databases">
        <title>A de novo genome assembly of Solanum verrucosum Schlechtendal, a Mexican diploid species geographically isolated from the other diploid A-genome species in potato relatives.</title>
        <authorList>
            <person name="Hosaka K."/>
        </authorList>
    </citation>
    <scope>NUCLEOTIDE SEQUENCE</scope>
    <source>
        <tissue evidence="10">Young leaves</tissue>
    </source>
</reference>
<dbReference type="GO" id="GO:0003964">
    <property type="term" value="F:RNA-directed DNA polymerase activity"/>
    <property type="evidence" value="ECO:0007669"/>
    <property type="project" value="UniProtKB-KW"/>
</dbReference>
<feature type="domain" description="Tf2-1-like SH3-like" evidence="9">
    <location>
        <begin position="149"/>
        <end position="212"/>
    </location>
</feature>
<dbReference type="InterPro" id="IPR000477">
    <property type="entry name" value="RT_dom"/>
</dbReference>
<organism evidence="10 11">
    <name type="scientific">Solanum verrucosum</name>
    <dbReference type="NCBI Taxonomy" id="315347"/>
    <lineage>
        <taxon>Eukaryota</taxon>
        <taxon>Viridiplantae</taxon>
        <taxon>Streptophyta</taxon>
        <taxon>Embryophyta</taxon>
        <taxon>Tracheophyta</taxon>
        <taxon>Spermatophyta</taxon>
        <taxon>Magnoliopsida</taxon>
        <taxon>eudicotyledons</taxon>
        <taxon>Gunneridae</taxon>
        <taxon>Pentapetalae</taxon>
        <taxon>asterids</taxon>
        <taxon>lamiids</taxon>
        <taxon>Solanales</taxon>
        <taxon>Solanaceae</taxon>
        <taxon>Solanoideae</taxon>
        <taxon>Solaneae</taxon>
        <taxon>Solanum</taxon>
    </lineage>
</organism>
<evidence type="ECO:0000313" key="11">
    <source>
        <dbReference type="Proteomes" id="UP001234989"/>
    </source>
</evidence>
<dbReference type="Gene3D" id="3.30.70.270">
    <property type="match status" value="2"/>
</dbReference>
<proteinExistence type="predicted"/>
<evidence type="ECO:0000313" key="10">
    <source>
        <dbReference type="EMBL" id="WMV37920.1"/>
    </source>
</evidence>
<dbReference type="Pfam" id="PF17917">
    <property type="entry name" value="RT_RNaseH"/>
    <property type="match status" value="1"/>
</dbReference>
<keyword evidence="1" id="KW-0808">Transferase</keyword>
<dbReference type="AlphaFoldDB" id="A0AAF0U276"/>
<feature type="domain" description="Reverse transcriptase" evidence="7">
    <location>
        <begin position="2"/>
        <end position="53"/>
    </location>
</feature>
<dbReference type="Pfam" id="PF24626">
    <property type="entry name" value="SH3_Tf2-1"/>
    <property type="match status" value="1"/>
</dbReference>